<dbReference type="KEGG" id="daf:Desaf_1510"/>
<dbReference type="HOGENOM" id="CLU_048246_4_1_7"/>
<dbReference type="Proteomes" id="UP000007844">
    <property type="component" value="Chromosome"/>
</dbReference>
<protein>
    <submittedName>
        <fullName evidence="2">Putative signal transduction protein</fullName>
    </submittedName>
</protein>
<gene>
    <name evidence="2" type="ORF">Desaf_1510</name>
</gene>
<accession>F3Z0M3</accession>
<evidence type="ECO:0000313" key="2">
    <source>
        <dbReference type="EMBL" id="EGJ49847.1"/>
    </source>
</evidence>
<proteinExistence type="predicted"/>
<evidence type="ECO:0000313" key="3">
    <source>
        <dbReference type="Proteomes" id="UP000007844"/>
    </source>
</evidence>
<dbReference type="eggNOG" id="COG1639">
    <property type="taxonomic scope" value="Bacteria"/>
</dbReference>
<dbReference type="CDD" id="cd00077">
    <property type="entry name" value="HDc"/>
    <property type="match status" value="1"/>
</dbReference>
<keyword evidence="3" id="KW-1185">Reference proteome</keyword>
<reference evidence="2 3" key="1">
    <citation type="journal article" date="2011" name="J. Bacteriol.">
        <title>Genome sequence of the mercury-methylating and pleomorphic Desulfovibrio africanus Strain Walvis Bay.</title>
        <authorList>
            <person name="Brown S.D."/>
            <person name="Wall J.D."/>
            <person name="Kucken A.M."/>
            <person name="Gilmour C.C."/>
            <person name="Podar M."/>
            <person name="Brandt C.C."/>
            <person name="Teshima H."/>
            <person name="Detter J.C."/>
            <person name="Han C.S."/>
            <person name="Land M.L."/>
            <person name="Lucas S."/>
            <person name="Han J."/>
            <person name="Pennacchio L."/>
            <person name="Nolan M."/>
            <person name="Pitluck S."/>
            <person name="Woyke T."/>
            <person name="Goodwin L."/>
            <person name="Palumbo A.V."/>
            <person name="Elias D.A."/>
        </authorList>
    </citation>
    <scope>NUCLEOTIDE SEQUENCE [LARGE SCALE GENOMIC DNA]</scope>
    <source>
        <strain evidence="2 3">Walvis Bay</strain>
    </source>
</reference>
<dbReference type="STRING" id="690850.Desaf_1510"/>
<name>F3Z0M3_DESAF</name>
<dbReference type="SUPFAM" id="SSF109604">
    <property type="entry name" value="HD-domain/PDEase-like"/>
    <property type="match status" value="1"/>
</dbReference>
<dbReference type="InterPro" id="IPR013976">
    <property type="entry name" value="HDOD"/>
</dbReference>
<dbReference type="Pfam" id="PF08668">
    <property type="entry name" value="HDOD"/>
    <property type="match status" value="1"/>
</dbReference>
<dbReference type="Gene3D" id="1.10.3210.10">
    <property type="entry name" value="Hypothetical protein af1432"/>
    <property type="match status" value="1"/>
</dbReference>
<dbReference type="PANTHER" id="PTHR33525">
    <property type="match status" value="1"/>
</dbReference>
<dbReference type="EMBL" id="CP003221">
    <property type="protein sequence ID" value="EGJ49847.1"/>
    <property type="molecule type" value="Genomic_DNA"/>
</dbReference>
<sequence>MRLAADLQSDMGRFLLAKGTELDDSHMRIMRIWGVTAVEVESEEKQDQTPEAPPAALATAQEIMRLRLRLNDLEYPAIKELFRLCSSRLVRSINLNPNKAKAFLSNKPSGSSSGVLEKLEGKYRSTPEAILGSGDVTLASLPAFLSELVDIINNPRCSALEIARVVERDTTLTARLLRIVNSPFYGFPSKVDTISRAVTVIGSRQLTTLAMGVAAIHSFQDIPEELVDMRDFWRHSLMCGFACRILASYTNTPNSERFFVSGLLHDIGRLALYKNRPRESAEVLATARALRESSERVERKLFGFDHGALGGHLLKTWNFPLVLENSVRYHHSPMGSPSFRETAMVHFSDVLAWALDQDGLETVVPPLNATVWESLGLPAVSLSAVVEQLEFLYNQTARYFLGDE</sequence>
<dbReference type="InterPro" id="IPR052340">
    <property type="entry name" value="RNase_Y/CdgJ"/>
</dbReference>
<dbReference type="PROSITE" id="PS51833">
    <property type="entry name" value="HDOD"/>
    <property type="match status" value="1"/>
</dbReference>
<dbReference type="InterPro" id="IPR003607">
    <property type="entry name" value="HD/PDEase_dom"/>
</dbReference>
<dbReference type="AlphaFoldDB" id="F3Z0M3"/>
<evidence type="ECO:0000259" key="1">
    <source>
        <dbReference type="PROSITE" id="PS51833"/>
    </source>
</evidence>
<organism evidence="2 3">
    <name type="scientific">Desulfocurvibacter africanus subsp. africanus str. Walvis Bay</name>
    <dbReference type="NCBI Taxonomy" id="690850"/>
    <lineage>
        <taxon>Bacteria</taxon>
        <taxon>Pseudomonadati</taxon>
        <taxon>Thermodesulfobacteriota</taxon>
        <taxon>Desulfovibrionia</taxon>
        <taxon>Desulfovibrionales</taxon>
        <taxon>Desulfovibrionaceae</taxon>
        <taxon>Desulfocurvibacter</taxon>
    </lineage>
</organism>
<dbReference type="PANTHER" id="PTHR33525:SF3">
    <property type="entry name" value="RIBONUCLEASE Y"/>
    <property type="match status" value="1"/>
</dbReference>
<feature type="domain" description="HDOD" evidence="1">
    <location>
        <begin position="138"/>
        <end position="333"/>
    </location>
</feature>